<dbReference type="GO" id="GO:0009002">
    <property type="term" value="F:serine-type D-Ala-D-Ala carboxypeptidase activity"/>
    <property type="evidence" value="ECO:0007669"/>
    <property type="project" value="UniProtKB-EC"/>
</dbReference>
<name>A0A8J2YVW7_9PROT</name>
<comment type="similarity">
    <text evidence="3">In the N-terminal section; belongs to the glycosyltransferase 51 family.</text>
</comment>
<dbReference type="Pfam" id="PF00905">
    <property type="entry name" value="Transpeptidase"/>
    <property type="match status" value="1"/>
</dbReference>
<comment type="catalytic activity">
    <reaction evidence="14">
        <text>[GlcNAc-(1-&gt;4)-Mur2Ac(oyl-L-Ala-gamma-D-Glu-L-Lys-D-Ala-D-Ala)](n)-di-trans,octa-cis-undecaprenyl diphosphate + beta-D-GlcNAc-(1-&gt;4)-Mur2Ac(oyl-L-Ala-gamma-D-Glu-L-Lys-D-Ala-D-Ala)-di-trans,octa-cis-undecaprenyl diphosphate = [GlcNAc-(1-&gt;4)-Mur2Ac(oyl-L-Ala-gamma-D-Glu-L-Lys-D-Ala-D-Ala)](n+1)-di-trans,octa-cis-undecaprenyl diphosphate + di-trans,octa-cis-undecaprenyl diphosphate + H(+)</text>
        <dbReference type="Rhea" id="RHEA:23708"/>
        <dbReference type="Rhea" id="RHEA-COMP:9602"/>
        <dbReference type="Rhea" id="RHEA-COMP:9603"/>
        <dbReference type="ChEBI" id="CHEBI:15378"/>
        <dbReference type="ChEBI" id="CHEBI:58405"/>
        <dbReference type="ChEBI" id="CHEBI:60033"/>
        <dbReference type="ChEBI" id="CHEBI:78435"/>
        <dbReference type="EC" id="2.4.99.28"/>
    </reaction>
</comment>
<dbReference type="GO" id="GO:0009252">
    <property type="term" value="P:peptidoglycan biosynthetic process"/>
    <property type="evidence" value="ECO:0007669"/>
    <property type="project" value="UniProtKB-UniPathway"/>
</dbReference>
<keyword evidence="4" id="KW-0121">Carboxypeptidase</keyword>
<accession>A0A8J2YVW7</accession>
<dbReference type="InterPro" id="IPR023346">
    <property type="entry name" value="Lysozyme-like_dom_sf"/>
</dbReference>
<dbReference type="InterPro" id="IPR036950">
    <property type="entry name" value="PBP_transglycosylase"/>
</dbReference>
<evidence type="ECO:0000259" key="17">
    <source>
        <dbReference type="Pfam" id="PF00905"/>
    </source>
</evidence>
<keyword evidence="8" id="KW-0378">Hydrolase</keyword>
<feature type="domain" description="Penicillin-binding protein transpeptidase" evidence="17">
    <location>
        <begin position="355"/>
        <end position="583"/>
    </location>
</feature>
<sequence>MRVTPNDRPPLSAGGPRGRTPKGEAPKQQRRAPKPRPAWRVALRRFALRFVLLGFVWGAVGVGLLIAWAASTLPDTSQLAEPSRHPSITLRAADDSLIATYGDLYGEELKLSDLPKALPEAVIATEDRRFYHHFGIDPVGLARALFVDLRAGQMVQGGSTITQQVAKNLFLTPDKTLLRKVQEAVLAIWLERHFTKDQLLEIYLNRVYFGAGTWGVDAASRRYFGKSARQLTPYECAVLAGLVKAPTRFSPARDQVRAATRTAQVLANMVAAGYLSADEANAIQKQSIVLGKVPITRPGMRYFADWVEDQAATFGLSGDITVVTTLDPKMQMAAENALEAVLAKDGAKAAASQAALVAMSPDGAVRAMVGGRDYQASQFNRAVQAVRQPGSSFKPFVYLTALERGMRPDDHFVDGPTRIGNWQPHDFEPRYMGDVTMAEAVAESINTVAAQVMQKVGVHNVIATAHRLGITSDLNEDASLALGTGEVSLMELTTAYSTFANGGYAVWPYGISSIRDASGKVFYQRQPNTNGRIIQAQYVSDMDRMLQGVIQHGTGKAAAIGRPAAGKTGTTSDFRDAWFMGYTADLVAGIWFGNDDNSPMVKVTGGSLPARAWHDFMTEALKGMPARPLPTGPADETDTPVAANEGQDHAGFMRVLEEATKVAPATMAPATVTPARAPATAGEERPGWMPPVNGGGR</sequence>
<dbReference type="EMBL" id="BMJQ01000008">
    <property type="protein sequence ID" value="GGF23389.1"/>
    <property type="molecule type" value="Genomic_DNA"/>
</dbReference>
<dbReference type="GO" id="GO:0008658">
    <property type="term" value="F:penicillin binding"/>
    <property type="evidence" value="ECO:0007669"/>
    <property type="project" value="InterPro"/>
</dbReference>
<keyword evidence="10" id="KW-0573">Peptidoglycan synthesis</keyword>
<evidence type="ECO:0000256" key="14">
    <source>
        <dbReference type="ARBA" id="ARBA00049902"/>
    </source>
</evidence>
<reference evidence="19" key="2">
    <citation type="submission" date="2020-09" db="EMBL/GenBank/DDBJ databases">
        <authorList>
            <person name="Sun Q."/>
            <person name="Zhou Y."/>
        </authorList>
    </citation>
    <scope>NUCLEOTIDE SEQUENCE</scope>
    <source>
        <strain evidence="19">CGMCC 1.15725</strain>
    </source>
</reference>
<evidence type="ECO:0000256" key="2">
    <source>
        <dbReference type="ARBA" id="ARBA00007090"/>
    </source>
</evidence>
<keyword evidence="12" id="KW-0961">Cell wall biogenesis/degradation</keyword>
<feature type="domain" description="Glycosyl transferase family 51" evidence="18">
    <location>
        <begin position="100"/>
        <end position="269"/>
    </location>
</feature>
<evidence type="ECO:0000256" key="10">
    <source>
        <dbReference type="ARBA" id="ARBA00022984"/>
    </source>
</evidence>
<dbReference type="PANTHER" id="PTHR32282">
    <property type="entry name" value="BINDING PROTEIN TRANSPEPTIDASE, PUTATIVE-RELATED"/>
    <property type="match status" value="1"/>
</dbReference>
<feature type="transmembrane region" description="Helical" evidence="16">
    <location>
        <begin position="46"/>
        <end position="70"/>
    </location>
</feature>
<evidence type="ECO:0000256" key="3">
    <source>
        <dbReference type="ARBA" id="ARBA00007739"/>
    </source>
</evidence>
<evidence type="ECO:0000256" key="16">
    <source>
        <dbReference type="SAM" id="Phobius"/>
    </source>
</evidence>
<dbReference type="PANTHER" id="PTHR32282:SF33">
    <property type="entry name" value="PEPTIDOGLYCAN GLYCOSYLTRANSFERASE"/>
    <property type="match status" value="1"/>
</dbReference>
<keyword evidence="20" id="KW-1185">Reference proteome</keyword>
<dbReference type="InterPro" id="IPR012338">
    <property type="entry name" value="Beta-lactam/transpept-like"/>
</dbReference>
<keyword evidence="11" id="KW-0511">Multifunctional enzyme</keyword>
<dbReference type="Pfam" id="PF00912">
    <property type="entry name" value="Transgly"/>
    <property type="match status" value="1"/>
</dbReference>
<dbReference type="GO" id="GO:0071555">
    <property type="term" value="P:cell wall organization"/>
    <property type="evidence" value="ECO:0007669"/>
    <property type="project" value="UniProtKB-KW"/>
</dbReference>
<dbReference type="RefSeq" id="WP_189047490.1">
    <property type="nucleotide sequence ID" value="NZ_BMJQ01000008.1"/>
</dbReference>
<dbReference type="GO" id="GO:0006508">
    <property type="term" value="P:proteolysis"/>
    <property type="evidence" value="ECO:0007669"/>
    <property type="project" value="UniProtKB-KW"/>
</dbReference>
<comment type="catalytic activity">
    <reaction evidence="13">
        <text>Preferential cleavage: (Ac)2-L-Lys-D-Ala-|-D-Ala. Also transpeptidation of peptidyl-alanyl moieties that are N-acyl substituents of D-alanine.</text>
        <dbReference type="EC" id="3.4.16.4"/>
    </reaction>
</comment>
<protein>
    <submittedName>
        <fullName evidence="19">Penicillin-binding protein 1A</fullName>
    </submittedName>
</protein>
<dbReference type="InterPro" id="IPR050396">
    <property type="entry name" value="Glycosyltr_51/Transpeptidase"/>
</dbReference>
<keyword evidence="6" id="KW-0328">Glycosyltransferase</keyword>
<evidence type="ECO:0000256" key="5">
    <source>
        <dbReference type="ARBA" id="ARBA00022670"/>
    </source>
</evidence>
<dbReference type="InterPro" id="IPR001460">
    <property type="entry name" value="PCN-bd_Tpept"/>
</dbReference>
<dbReference type="AlphaFoldDB" id="A0A8J2YVW7"/>
<keyword evidence="9" id="KW-0133">Cell shape</keyword>
<comment type="pathway">
    <text evidence="1">Cell wall biogenesis; peptidoglycan biosynthesis.</text>
</comment>
<evidence type="ECO:0000256" key="6">
    <source>
        <dbReference type="ARBA" id="ARBA00022676"/>
    </source>
</evidence>
<keyword evidence="7" id="KW-0808">Transferase</keyword>
<gene>
    <name evidence="19" type="ORF">GCM10011611_31860</name>
</gene>
<evidence type="ECO:0000256" key="7">
    <source>
        <dbReference type="ARBA" id="ARBA00022679"/>
    </source>
</evidence>
<organism evidence="19 20">
    <name type="scientific">Aliidongia dinghuensis</name>
    <dbReference type="NCBI Taxonomy" id="1867774"/>
    <lineage>
        <taxon>Bacteria</taxon>
        <taxon>Pseudomonadati</taxon>
        <taxon>Pseudomonadota</taxon>
        <taxon>Alphaproteobacteria</taxon>
        <taxon>Rhodospirillales</taxon>
        <taxon>Dongiaceae</taxon>
        <taxon>Aliidongia</taxon>
    </lineage>
</organism>
<comment type="similarity">
    <text evidence="2">In the C-terminal section; belongs to the transpeptidase family.</text>
</comment>
<evidence type="ECO:0000256" key="15">
    <source>
        <dbReference type="SAM" id="MobiDB-lite"/>
    </source>
</evidence>
<feature type="region of interest" description="Disordered" evidence="15">
    <location>
        <begin position="674"/>
        <end position="697"/>
    </location>
</feature>
<reference evidence="19" key="1">
    <citation type="journal article" date="2014" name="Int. J. Syst. Evol. Microbiol.">
        <title>Complete genome sequence of Corynebacterium casei LMG S-19264T (=DSM 44701T), isolated from a smear-ripened cheese.</title>
        <authorList>
            <consortium name="US DOE Joint Genome Institute (JGI-PGF)"/>
            <person name="Walter F."/>
            <person name="Albersmeier A."/>
            <person name="Kalinowski J."/>
            <person name="Ruckert C."/>
        </authorList>
    </citation>
    <scope>NUCLEOTIDE SEQUENCE</scope>
    <source>
        <strain evidence="19">CGMCC 1.15725</strain>
    </source>
</reference>
<dbReference type="SUPFAM" id="SSF53955">
    <property type="entry name" value="Lysozyme-like"/>
    <property type="match status" value="1"/>
</dbReference>
<dbReference type="GO" id="GO:0030288">
    <property type="term" value="C:outer membrane-bounded periplasmic space"/>
    <property type="evidence" value="ECO:0007669"/>
    <property type="project" value="TreeGrafter"/>
</dbReference>
<evidence type="ECO:0000313" key="20">
    <source>
        <dbReference type="Proteomes" id="UP000646365"/>
    </source>
</evidence>
<evidence type="ECO:0000256" key="13">
    <source>
        <dbReference type="ARBA" id="ARBA00034000"/>
    </source>
</evidence>
<dbReference type="SUPFAM" id="SSF56601">
    <property type="entry name" value="beta-lactamase/transpeptidase-like"/>
    <property type="match status" value="1"/>
</dbReference>
<evidence type="ECO:0000256" key="11">
    <source>
        <dbReference type="ARBA" id="ARBA00023268"/>
    </source>
</evidence>
<dbReference type="GO" id="GO:0008955">
    <property type="term" value="F:peptidoglycan glycosyltransferase activity"/>
    <property type="evidence" value="ECO:0007669"/>
    <property type="project" value="UniProtKB-EC"/>
</dbReference>
<evidence type="ECO:0000256" key="1">
    <source>
        <dbReference type="ARBA" id="ARBA00004752"/>
    </source>
</evidence>
<dbReference type="Proteomes" id="UP000646365">
    <property type="component" value="Unassembled WGS sequence"/>
</dbReference>
<comment type="caution">
    <text evidence="19">The sequence shown here is derived from an EMBL/GenBank/DDBJ whole genome shotgun (WGS) entry which is preliminary data.</text>
</comment>
<dbReference type="NCBIfam" id="TIGR02074">
    <property type="entry name" value="PBP_1a_fam"/>
    <property type="match status" value="1"/>
</dbReference>
<evidence type="ECO:0000313" key="19">
    <source>
        <dbReference type="EMBL" id="GGF23389.1"/>
    </source>
</evidence>
<keyword evidence="16" id="KW-0812">Transmembrane</keyword>
<dbReference type="FunFam" id="1.10.3810.10:FF:000001">
    <property type="entry name" value="Penicillin-binding protein 1A"/>
    <property type="match status" value="1"/>
</dbReference>
<evidence type="ECO:0000256" key="9">
    <source>
        <dbReference type="ARBA" id="ARBA00022960"/>
    </source>
</evidence>
<proteinExistence type="inferred from homology"/>
<evidence type="ECO:0000256" key="4">
    <source>
        <dbReference type="ARBA" id="ARBA00022645"/>
    </source>
</evidence>
<keyword evidence="16" id="KW-1133">Transmembrane helix</keyword>
<dbReference type="InterPro" id="IPR001264">
    <property type="entry name" value="Glyco_trans_51"/>
</dbReference>
<dbReference type="Gene3D" id="3.40.710.10">
    <property type="entry name" value="DD-peptidase/beta-lactamase superfamily"/>
    <property type="match status" value="1"/>
</dbReference>
<dbReference type="UniPathway" id="UPA00219"/>
<evidence type="ECO:0000256" key="8">
    <source>
        <dbReference type="ARBA" id="ARBA00022801"/>
    </source>
</evidence>
<feature type="region of interest" description="Disordered" evidence="15">
    <location>
        <begin position="1"/>
        <end position="36"/>
    </location>
</feature>
<dbReference type="GO" id="GO:0008360">
    <property type="term" value="P:regulation of cell shape"/>
    <property type="evidence" value="ECO:0007669"/>
    <property type="project" value="UniProtKB-KW"/>
</dbReference>
<dbReference type="Gene3D" id="1.10.3810.10">
    <property type="entry name" value="Biosynthetic peptidoglycan transglycosylase-like"/>
    <property type="match status" value="1"/>
</dbReference>
<keyword evidence="5" id="KW-0645">Protease</keyword>
<evidence type="ECO:0000256" key="12">
    <source>
        <dbReference type="ARBA" id="ARBA00023316"/>
    </source>
</evidence>
<evidence type="ECO:0000259" key="18">
    <source>
        <dbReference type="Pfam" id="PF00912"/>
    </source>
</evidence>
<keyword evidence="16" id="KW-0472">Membrane</keyword>